<evidence type="ECO:0000313" key="1">
    <source>
        <dbReference type="EMBL" id="EIM74338.1"/>
    </source>
</evidence>
<gene>
    <name evidence="1" type="ORF">A3SI_16260</name>
</gene>
<protein>
    <recommendedName>
        <fullName evidence="3">DUF2480 family protein</fullName>
    </recommendedName>
</protein>
<evidence type="ECO:0008006" key="3">
    <source>
        <dbReference type="Google" id="ProtNLM"/>
    </source>
</evidence>
<dbReference type="InterPro" id="IPR018914">
    <property type="entry name" value="DUF2480"/>
</dbReference>
<dbReference type="OrthoDB" id="9803040at2"/>
<accession>I5BXN6</accession>
<dbReference type="Proteomes" id="UP000005551">
    <property type="component" value="Unassembled WGS sequence"/>
</dbReference>
<dbReference type="RefSeq" id="WP_009056669.1">
    <property type="nucleotide sequence ID" value="NZ_AJYA01000045.1"/>
</dbReference>
<proteinExistence type="predicted"/>
<evidence type="ECO:0000313" key="2">
    <source>
        <dbReference type="Proteomes" id="UP000005551"/>
    </source>
</evidence>
<dbReference type="STRING" id="1189621.A3SI_16260"/>
<name>I5BXN6_9BACT</name>
<keyword evidence="2" id="KW-1185">Reference proteome</keyword>
<dbReference type="EMBL" id="AJYA01000045">
    <property type="protein sequence ID" value="EIM74338.1"/>
    <property type="molecule type" value="Genomic_DNA"/>
</dbReference>
<sequence>MSEIVNRVAQSPLYTLDLEKFYQHGERVGFDLAPFLWQGLALKEADFREALKAEDWSVYAGKFVYVHCSADAIVPHWAFMLVGTYLQEAGVFFVVGDQHTLEQALFDAAFAEFPVEEVADRPLVVKGCSSVTLPLYVYGKVVARLQEHVKSIMWGEPCSTVPLYKRKRK</sequence>
<organism evidence="1 2">
    <name type="scientific">Nitritalea halalkaliphila LW7</name>
    <dbReference type="NCBI Taxonomy" id="1189621"/>
    <lineage>
        <taxon>Bacteria</taxon>
        <taxon>Pseudomonadati</taxon>
        <taxon>Bacteroidota</taxon>
        <taxon>Cytophagia</taxon>
        <taxon>Cytophagales</taxon>
        <taxon>Cyclobacteriaceae</taxon>
        <taxon>Nitritalea</taxon>
    </lineage>
</organism>
<comment type="caution">
    <text evidence="1">The sequence shown here is derived from an EMBL/GenBank/DDBJ whole genome shotgun (WGS) entry which is preliminary data.</text>
</comment>
<dbReference type="PATRIC" id="fig|1189621.3.peg.3377"/>
<dbReference type="Pfam" id="PF10652">
    <property type="entry name" value="DUF2480"/>
    <property type="match status" value="1"/>
</dbReference>
<dbReference type="AlphaFoldDB" id="I5BXN6"/>
<reference evidence="1 2" key="1">
    <citation type="submission" date="2012-05" db="EMBL/GenBank/DDBJ databases">
        <title>Genome sequence of Nitritalea halalkaliphila LW7.</title>
        <authorList>
            <person name="Jangir P.K."/>
            <person name="Singh A."/>
            <person name="Shivaji S."/>
            <person name="Sharma R."/>
        </authorList>
    </citation>
    <scope>NUCLEOTIDE SEQUENCE [LARGE SCALE GENOMIC DNA]</scope>
    <source>
        <strain evidence="1 2">LW7</strain>
    </source>
</reference>